<feature type="region of interest" description="Disordered" evidence="3">
    <location>
        <begin position="884"/>
        <end position="933"/>
    </location>
</feature>
<dbReference type="Proteomes" id="UP001212997">
    <property type="component" value="Unassembled WGS sequence"/>
</dbReference>
<feature type="region of interest" description="Disordered" evidence="3">
    <location>
        <begin position="821"/>
        <end position="850"/>
    </location>
</feature>
<dbReference type="EMBL" id="JANAWD010000138">
    <property type="protein sequence ID" value="KAJ3485897.1"/>
    <property type="molecule type" value="Genomic_DNA"/>
</dbReference>
<evidence type="ECO:0000256" key="2">
    <source>
        <dbReference type="SAM" id="Coils"/>
    </source>
</evidence>
<keyword evidence="5" id="KW-1185">Reference proteome</keyword>
<feature type="compositionally biased region" description="Polar residues" evidence="3">
    <location>
        <begin position="428"/>
        <end position="444"/>
    </location>
</feature>
<evidence type="ECO:0000256" key="3">
    <source>
        <dbReference type="SAM" id="MobiDB-lite"/>
    </source>
</evidence>
<feature type="region of interest" description="Disordered" evidence="3">
    <location>
        <begin position="660"/>
        <end position="771"/>
    </location>
</feature>
<feature type="compositionally biased region" description="Basic residues" evidence="3">
    <location>
        <begin position="691"/>
        <end position="706"/>
    </location>
</feature>
<dbReference type="InterPro" id="IPR021109">
    <property type="entry name" value="Peptidase_aspartic_dom_sf"/>
</dbReference>
<dbReference type="GO" id="GO:0008270">
    <property type="term" value="F:zinc ion binding"/>
    <property type="evidence" value="ECO:0007669"/>
    <property type="project" value="InterPro"/>
</dbReference>
<feature type="compositionally biased region" description="Basic and acidic residues" evidence="3">
    <location>
        <begin position="302"/>
        <end position="350"/>
    </location>
</feature>
<dbReference type="CDD" id="cd00303">
    <property type="entry name" value="retropepsin_like"/>
    <property type="match status" value="1"/>
</dbReference>
<feature type="compositionally biased region" description="Basic and acidic residues" evidence="3">
    <location>
        <begin position="232"/>
        <end position="251"/>
    </location>
</feature>
<feature type="compositionally biased region" description="Basic and acidic residues" evidence="3">
    <location>
        <begin position="276"/>
        <end position="292"/>
    </location>
</feature>
<dbReference type="GO" id="GO:0003676">
    <property type="term" value="F:nucleic acid binding"/>
    <property type="evidence" value="ECO:0007669"/>
    <property type="project" value="InterPro"/>
</dbReference>
<dbReference type="AlphaFoldDB" id="A0AAD5YHU6"/>
<name>A0AAD5YHU6_9APHY</name>
<dbReference type="SUPFAM" id="SSF57756">
    <property type="entry name" value="Retrovirus zinc finger-like domains"/>
    <property type="match status" value="1"/>
</dbReference>
<feature type="compositionally biased region" description="Pro residues" evidence="3">
    <location>
        <begin position="47"/>
        <end position="56"/>
    </location>
</feature>
<feature type="region of interest" description="Disordered" evidence="3">
    <location>
        <begin position="1239"/>
        <end position="1266"/>
    </location>
</feature>
<feature type="compositionally biased region" description="Basic and acidic residues" evidence="3">
    <location>
        <begin position="31"/>
        <end position="42"/>
    </location>
</feature>
<protein>
    <submittedName>
        <fullName evidence="4">Uncharacterized protein</fullName>
    </submittedName>
</protein>
<feature type="compositionally biased region" description="Polar residues" evidence="3">
    <location>
        <begin position="1250"/>
        <end position="1266"/>
    </location>
</feature>
<gene>
    <name evidence="4" type="ORF">NLI96_g4629</name>
</gene>
<feature type="compositionally biased region" description="Basic and acidic residues" evidence="3">
    <location>
        <begin position="753"/>
        <end position="771"/>
    </location>
</feature>
<evidence type="ECO:0000313" key="5">
    <source>
        <dbReference type="Proteomes" id="UP001212997"/>
    </source>
</evidence>
<feature type="compositionally biased region" description="Acidic residues" evidence="3">
    <location>
        <begin position="923"/>
        <end position="933"/>
    </location>
</feature>
<keyword evidence="1" id="KW-0507">mRNA processing</keyword>
<dbReference type="InterPro" id="IPR036875">
    <property type="entry name" value="Znf_CCHC_sf"/>
</dbReference>
<feature type="compositionally biased region" description="Polar residues" evidence="3">
    <location>
        <begin position="740"/>
        <end position="752"/>
    </location>
</feature>
<accession>A0AAD5YHU6</accession>
<dbReference type="GO" id="GO:0006397">
    <property type="term" value="P:mRNA processing"/>
    <property type="evidence" value="ECO:0007669"/>
    <property type="project" value="UniProtKB-KW"/>
</dbReference>
<feature type="compositionally biased region" description="Basic and acidic residues" evidence="3">
    <location>
        <begin position="397"/>
        <end position="411"/>
    </location>
</feature>
<comment type="caution">
    <text evidence="4">The sequence shown here is derived from an EMBL/GenBank/DDBJ whole genome shotgun (WGS) entry which is preliminary data.</text>
</comment>
<evidence type="ECO:0000256" key="1">
    <source>
        <dbReference type="ARBA" id="ARBA00022664"/>
    </source>
</evidence>
<feature type="region of interest" description="Disordered" evidence="3">
    <location>
        <begin position="1"/>
        <end position="78"/>
    </location>
</feature>
<feature type="coiled-coil region" evidence="2">
    <location>
        <begin position="958"/>
        <end position="999"/>
    </location>
</feature>
<organism evidence="4 5">
    <name type="scientific">Meripilus lineatus</name>
    <dbReference type="NCBI Taxonomy" id="2056292"/>
    <lineage>
        <taxon>Eukaryota</taxon>
        <taxon>Fungi</taxon>
        <taxon>Dikarya</taxon>
        <taxon>Basidiomycota</taxon>
        <taxon>Agaricomycotina</taxon>
        <taxon>Agaricomycetes</taxon>
        <taxon>Polyporales</taxon>
        <taxon>Meripilaceae</taxon>
        <taxon>Meripilus</taxon>
    </lineage>
</organism>
<feature type="compositionally biased region" description="Low complexity" evidence="3">
    <location>
        <begin position="821"/>
        <end position="835"/>
    </location>
</feature>
<reference evidence="4" key="1">
    <citation type="submission" date="2022-07" db="EMBL/GenBank/DDBJ databases">
        <title>Genome Sequence of Physisporinus lineatus.</title>
        <authorList>
            <person name="Buettner E."/>
        </authorList>
    </citation>
    <scope>NUCLEOTIDE SEQUENCE</scope>
    <source>
        <strain evidence="4">VT162</strain>
    </source>
</reference>
<feature type="compositionally biased region" description="Low complexity" evidence="3">
    <location>
        <begin position="351"/>
        <end position="362"/>
    </location>
</feature>
<dbReference type="SUPFAM" id="SSF50630">
    <property type="entry name" value="Acid proteases"/>
    <property type="match status" value="1"/>
</dbReference>
<dbReference type="Gene3D" id="2.40.70.10">
    <property type="entry name" value="Acid Proteases"/>
    <property type="match status" value="1"/>
</dbReference>
<feature type="compositionally biased region" description="Basic and acidic residues" evidence="3">
    <location>
        <begin position="726"/>
        <end position="739"/>
    </location>
</feature>
<feature type="region of interest" description="Disordered" evidence="3">
    <location>
        <begin position="232"/>
        <end position="444"/>
    </location>
</feature>
<feature type="compositionally biased region" description="Basic and acidic residues" evidence="3">
    <location>
        <begin position="660"/>
        <end position="690"/>
    </location>
</feature>
<proteinExistence type="predicted"/>
<feature type="coiled-coil region" evidence="2">
    <location>
        <begin position="144"/>
        <end position="182"/>
    </location>
</feature>
<evidence type="ECO:0000313" key="4">
    <source>
        <dbReference type="EMBL" id="KAJ3485897.1"/>
    </source>
</evidence>
<keyword evidence="2" id="KW-0175">Coiled coil</keyword>
<dbReference type="Pfam" id="PF08284">
    <property type="entry name" value="RVP_2"/>
    <property type="match status" value="1"/>
</dbReference>
<sequence length="1266" mass="143762">MATQTKKQTRTKGKAQQTVPPATRTGLSDDESNHNREDDRLTSRMPPGIPSLPLPTPKVARDDLLATPGGSTPHGISPIPLSTPHLVTAQWTASPTGGMQGLEGEQMQQGYREEGIEHSRATGPGARPVPSNYGIYFRNVNTMALQISENVEGLAENMTRMQNELKDTRTSLKALIQNLRDNEIRYEQGLDAEEYRLPATSPSTWTQAITPMTDDLRMRSPEPVVDAAVSLLKEKQREGETPYDYGRRMAAVDRLGMNDEDNGRRRETDSISQYRSRKDTRFNDGDQRDPGKPPRNTFDEDMGWRRSENRAGGYDRRSTSRPDTPYRDRPPHQEREPPDDRRREERRSSGDQRGQGRNPPSQGGHGGGPPGQGPPGGPPDGNGGGDSPGHSENGGNSDHEEDRDNNRSSRDRRARSMTPFPEGDARGRTSNQTQNRGPTTTNNRLFAKDSKGRVVDNSFVWITETIDEMLGEELETSRSIKMKEPDRYDGRDDLDMFDEWLMSIVRWMALMQLGGPKRDRLRLITLGQCLSKNALEWYNSEVASPNRLHRKWTYKEAICELFDHFIHKVSGKKASNKFKNVKYDPRKGASHLFTEMRKYARRMIETPSEYDQSVVFVEALPEEIRKGLRIARQITEERNSLEEIYRNTMEIEEAINNDKWSREVSEKHERKKASSEKVREDQTRREEPKHVPRSSHHHHHHHRGHEKSRLTNRPEGFQKLRKPHARTHEDPKRREEKKLPSSSKATQGTAPQSKEHREKGKEKSRDSDKSHIQCYKCKSYGHFANDPECPLVVKPAIRRFKELPETAAKTDKEAEVEVVMSEVEGEEGNNSASESENQERSYGGSQYDSEASMYYGYEEYDSYTSESEEEPVSFRAMTIASLRGDEEAGEAGPSNQVTQETEGQDTVVEGLASQSDGERTEDMPELEDIPEVEEGSDISMEIARVRQGPVGEFWRTEYSRVNALLEREEEMNLRLRQQVRELEMENRGLEARISEMGNEIRTLWRTYAPDVPQDLAREVVHNSMWREIVRGSPGLQGDIQQEFEGQGEPPLTQDDEQRMVMAEAEARDRREEERRRGNEDTVLEEIMRAMGPERDREYRSSIEPKKGARPTRAFKCLTAYVKVNGLKALALFDSGSSIDAISTEFARVANVKSFELEKPVPIQLGTVGSRSVINFGTKIPVSIHGNKEEIYLDIVNVDHYDIIVGVPLMNRYGISLDFDENKIRLRGGGVMASLKAGEEVATAKPKRRVTANTKPTKAESQPQESK</sequence>